<gene>
    <name evidence="3" type="ORF">D6Z83_10110</name>
    <name evidence="4" type="ORF">EBE87_02865</name>
</gene>
<evidence type="ECO:0000259" key="1">
    <source>
        <dbReference type="Pfam" id="PF00534"/>
    </source>
</evidence>
<dbReference type="Pfam" id="PF00534">
    <property type="entry name" value="Glycos_transf_1"/>
    <property type="match status" value="1"/>
</dbReference>
<keyword evidence="3" id="KW-0808">Transferase</keyword>
<feature type="domain" description="Glycosyltransferase 2-like" evidence="2">
    <location>
        <begin position="96"/>
        <end position="223"/>
    </location>
</feature>
<dbReference type="CDD" id="cd03801">
    <property type="entry name" value="GT4_PimA-like"/>
    <property type="match status" value="1"/>
</dbReference>
<dbReference type="PANTHER" id="PTHR12526:SF637">
    <property type="entry name" value="GLYCOSYLTRANSFERASE EPSF-RELATED"/>
    <property type="match status" value="1"/>
</dbReference>
<reference evidence="3 6" key="1">
    <citation type="submission" date="2018-09" db="EMBL/GenBank/DDBJ databases">
        <title>Roseomonas sp. nov., isolated from feces of Tibetan antelopes in the Qinghai-Tibet plateau, China.</title>
        <authorList>
            <person name="Tian Z."/>
        </authorList>
    </citation>
    <scope>NUCLEOTIDE SEQUENCE [LARGE SCALE GENOMIC DNA]</scope>
    <source>
        <strain evidence="4 5">Z23</strain>
        <strain evidence="3 6">Z24</strain>
    </source>
</reference>
<dbReference type="Proteomes" id="UP000274097">
    <property type="component" value="Unassembled WGS sequence"/>
</dbReference>
<evidence type="ECO:0000313" key="5">
    <source>
        <dbReference type="Proteomes" id="UP000274097"/>
    </source>
</evidence>
<accession>A0A3A9JCQ4</accession>
<dbReference type="PANTHER" id="PTHR12526">
    <property type="entry name" value="GLYCOSYLTRANSFERASE"/>
    <property type="match status" value="1"/>
</dbReference>
<sequence length="958" mass="105593">MDRVAVPLRHPAIPPACHGQLRRAGGCEDLRGDVDDRKRPELLRLGDVQQLLGLAHEAPPEARDAGGARTGDRSGIMGMISMDRISGAELAPQIVVIVPIYKHSALVAEAIESVLDQHGSHTIAMLLVSDGCPHPETDTVASTYATVHPNIFYFRNVNGGPSAARNFGIDYALAAWPSLDAIYFLDADNRLSSTAMATAYACLKQTTDVSWVYPNIDSFGIGWSGSYSPPYSRLLHVIHDNICDTGSLVSREVFESGVRFDTDSKSGYEDWDFWLQCIAHGFRGKHCSFGFEYRQRAESRFREVNRDRAATLAHLRRRHKGIARPEKLLQWEHEESPRYAVICPTTRRCHEVTDPTLREGGFSLTDLLTRFWQGVHLPDEKHIAPFFCWAGSEILAALESHGVIFNVFWLMERLTRENNFVALSLASSPGKIGVQIRTHAELRESQSGAIGARAVAWMARSRIVQEICEDPGGEGWVNSLAADVPGPTVAEIVLSLPAVGPLAENAAGTVAGLLETFALLRSSRSRDVPKKRWRWRPQQLPDRRDYYRILCESLDVNGLMPRVSDGRPDAGFVVPFASFGGAEKVGYALARTLRAAGFRTHLFIVGTPVYNIIDEYKSAFDTVNFLADETFPVWGGPSNFYGHDIFLPGSPEVKESTLKGLMANLDVLVNCQSAPLNSVMGSIRSMGTLTASYLHVVDATAVGRVVGHPYITVGFEHAYDLVLTCSNKLEEYLHSLGIPADKIMHVPNAAGFTAPASARAEMVEARPKARGKRPLRALYIGRLDRQKGVERLYSAIDTIRQQELPIDFRVIGAQLVEGNDKNPWNKKFQELNVLLEPPVFSSDELSAAFRWADCLILPSRWEGAPLVIPEAQQLGCIPICTDVGAVSELLSDGEDGLLVEDGADDDVAESIAECLQQLVGSEKLRVALALGALKRSENNHWEANFRPLVQKLLTRLPQ</sequence>
<keyword evidence="5" id="KW-1185">Reference proteome</keyword>
<dbReference type="CDD" id="cd00761">
    <property type="entry name" value="Glyco_tranf_GTA_type"/>
    <property type="match status" value="1"/>
</dbReference>
<dbReference type="EMBL" id="RFLX01000001">
    <property type="protein sequence ID" value="RMI27323.1"/>
    <property type="molecule type" value="Genomic_DNA"/>
</dbReference>
<dbReference type="SUPFAM" id="SSF53448">
    <property type="entry name" value="Nucleotide-diphospho-sugar transferases"/>
    <property type="match status" value="1"/>
</dbReference>
<dbReference type="InterPro" id="IPR001173">
    <property type="entry name" value="Glyco_trans_2-like"/>
</dbReference>
<dbReference type="InterPro" id="IPR029044">
    <property type="entry name" value="Nucleotide-diphossugar_trans"/>
</dbReference>
<dbReference type="EMBL" id="RAQU01000048">
    <property type="protein sequence ID" value="RKK04282.1"/>
    <property type="molecule type" value="Genomic_DNA"/>
</dbReference>
<comment type="caution">
    <text evidence="3">The sequence shown here is derived from an EMBL/GenBank/DDBJ whole genome shotgun (WGS) entry which is preliminary data.</text>
</comment>
<dbReference type="InParanoid" id="A0A3A9JCQ4"/>
<dbReference type="SUPFAM" id="SSF53756">
    <property type="entry name" value="UDP-Glycosyltransferase/glycogen phosphorylase"/>
    <property type="match status" value="1"/>
</dbReference>
<dbReference type="Proteomes" id="UP000278036">
    <property type="component" value="Unassembled WGS sequence"/>
</dbReference>
<dbReference type="InterPro" id="IPR001296">
    <property type="entry name" value="Glyco_trans_1"/>
</dbReference>
<name>A0A3A9JCQ4_9PROT</name>
<feature type="domain" description="Glycosyl transferase family 1" evidence="1">
    <location>
        <begin position="771"/>
        <end position="917"/>
    </location>
</feature>
<proteinExistence type="predicted"/>
<evidence type="ECO:0000313" key="3">
    <source>
        <dbReference type="EMBL" id="RKK04282.1"/>
    </source>
</evidence>
<organism evidence="3 6">
    <name type="scientific">Teichococcus wenyumeiae</name>
    <dbReference type="NCBI Taxonomy" id="2478470"/>
    <lineage>
        <taxon>Bacteria</taxon>
        <taxon>Pseudomonadati</taxon>
        <taxon>Pseudomonadota</taxon>
        <taxon>Alphaproteobacteria</taxon>
        <taxon>Acetobacterales</taxon>
        <taxon>Roseomonadaceae</taxon>
        <taxon>Roseomonas</taxon>
    </lineage>
</organism>
<protein>
    <submittedName>
        <fullName evidence="3">Glycosyltransferase</fullName>
    </submittedName>
</protein>
<dbReference type="AlphaFoldDB" id="A0A3A9JCQ4"/>
<evidence type="ECO:0000313" key="6">
    <source>
        <dbReference type="Proteomes" id="UP000278036"/>
    </source>
</evidence>
<dbReference type="Gene3D" id="3.40.50.2000">
    <property type="entry name" value="Glycogen Phosphorylase B"/>
    <property type="match status" value="2"/>
</dbReference>
<dbReference type="Pfam" id="PF00535">
    <property type="entry name" value="Glycos_transf_2"/>
    <property type="match status" value="1"/>
</dbReference>
<evidence type="ECO:0000259" key="2">
    <source>
        <dbReference type="Pfam" id="PF00535"/>
    </source>
</evidence>
<dbReference type="GO" id="GO:0016757">
    <property type="term" value="F:glycosyltransferase activity"/>
    <property type="evidence" value="ECO:0007669"/>
    <property type="project" value="InterPro"/>
</dbReference>
<evidence type="ECO:0000313" key="4">
    <source>
        <dbReference type="EMBL" id="RMI27323.1"/>
    </source>
</evidence>
<dbReference type="Gene3D" id="3.90.550.10">
    <property type="entry name" value="Spore Coat Polysaccharide Biosynthesis Protein SpsA, Chain A"/>
    <property type="match status" value="1"/>
</dbReference>